<organism evidence="1 2">
    <name type="scientific">Actinomadura viridis</name>
    <dbReference type="NCBI Taxonomy" id="58110"/>
    <lineage>
        <taxon>Bacteria</taxon>
        <taxon>Bacillati</taxon>
        <taxon>Actinomycetota</taxon>
        <taxon>Actinomycetes</taxon>
        <taxon>Streptosporangiales</taxon>
        <taxon>Thermomonosporaceae</taxon>
        <taxon>Actinomadura</taxon>
    </lineage>
</organism>
<dbReference type="AlphaFoldDB" id="A0A931DLZ0"/>
<dbReference type="RefSeq" id="WP_269217955.1">
    <property type="nucleotide sequence ID" value="NZ_BAABES010000002.1"/>
</dbReference>
<keyword evidence="2" id="KW-1185">Reference proteome</keyword>
<accession>A0A931DLZ0</accession>
<reference evidence="1" key="1">
    <citation type="submission" date="2020-11" db="EMBL/GenBank/DDBJ databases">
        <title>Sequencing the genomes of 1000 actinobacteria strains.</title>
        <authorList>
            <person name="Klenk H.-P."/>
        </authorList>
    </citation>
    <scope>NUCLEOTIDE SEQUENCE</scope>
    <source>
        <strain evidence="1">DSM 43175</strain>
    </source>
</reference>
<sequence length="41" mass="4766">MVKTTLTLRTGNAWVHVWAYHALVPHTLIDTSHITHVFKIR</sequence>
<dbReference type="EMBL" id="JADOUA010000001">
    <property type="protein sequence ID" value="MBG6091957.1"/>
    <property type="molecule type" value="Genomic_DNA"/>
</dbReference>
<proteinExistence type="predicted"/>
<evidence type="ECO:0000313" key="2">
    <source>
        <dbReference type="Proteomes" id="UP000614047"/>
    </source>
</evidence>
<name>A0A931DLZ0_9ACTN</name>
<gene>
    <name evidence="1" type="ORF">IW256_006070</name>
</gene>
<evidence type="ECO:0000313" key="1">
    <source>
        <dbReference type="EMBL" id="MBG6091957.1"/>
    </source>
</evidence>
<protein>
    <submittedName>
        <fullName evidence="1">Uncharacterized protein</fullName>
    </submittedName>
</protein>
<dbReference type="Proteomes" id="UP000614047">
    <property type="component" value="Unassembled WGS sequence"/>
</dbReference>
<comment type="caution">
    <text evidence="1">The sequence shown here is derived from an EMBL/GenBank/DDBJ whole genome shotgun (WGS) entry which is preliminary data.</text>
</comment>